<name>A0A931LWD4_FIMGI</name>
<proteinExistence type="predicted"/>
<organism evidence="1 2">
    <name type="scientific">Fimbriimonas ginsengisoli</name>
    <dbReference type="NCBI Taxonomy" id="1005039"/>
    <lineage>
        <taxon>Bacteria</taxon>
        <taxon>Bacillati</taxon>
        <taxon>Armatimonadota</taxon>
        <taxon>Fimbriimonadia</taxon>
        <taxon>Fimbriimonadales</taxon>
        <taxon>Fimbriimonadaceae</taxon>
        <taxon>Fimbriimonas</taxon>
    </lineage>
</organism>
<reference evidence="1" key="1">
    <citation type="submission" date="2020-07" db="EMBL/GenBank/DDBJ databases">
        <title>Huge and variable diversity of episymbiotic CPR bacteria and DPANN archaea in groundwater ecosystems.</title>
        <authorList>
            <person name="He C.Y."/>
            <person name="Keren R."/>
            <person name="Whittaker M."/>
            <person name="Farag I.F."/>
            <person name="Doudna J."/>
            <person name="Cate J.H.D."/>
            <person name="Banfield J.F."/>
        </authorList>
    </citation>
    <scope>NUCLEOTIDE SEQUENCE</scope>
    <source>
        <strain evidence="1">NC_groundwater_17_Pr7_B-0.1um_64_12</strain>
    </source>
</reference>
<accession>A0A931LWD4</accession>
<evidence type="ECO:0000313" key="2">
    <source>
        <dbReference type="Proteomes" id="UP000727962"/>
    </source>
</evidence>
<dbReference type="InterPro" id="IPR009351">
    <property type="entry name" value="AlkZ-like"/>
</dbReference>
<dbReference type="EMBL" id="JACOSL010000041">
    <property type="protein sequence ID" value="MBI1756892.1"/>
    <property type="molecule type" value="Genomic_DNA"/>
</dbReference>
<comment type="caution">
    <text evidence="1">The sequence shown here is derived from an EMBL/GenBank/DDBJ whole genome shotgun (WGS) entry which is preliminary data.</text>
</comment>
<dbReference type="PANTHER" id="PTHR38479">
    <property type="entry name" value="LMO0824 PROTEIN"/>
    <property type="match status" value="1"/>
</dbReference>
<protein>
    <submittedName>
        <fullName evidence="1">AlkZ family DNA glycosylase</fullName>
    </submittedName>
</protein>
<dbReference type="Pfam" id="PF06224">
    <property type="entry name" value="AlkZ-like"/>
    <property type="match status" value="1"/>
</dbReference>
<gene>
    <name evidence="1" type="ORF">HYR64_07285</name>
</gene>
<dbReference type="PANTHER" id="PTHR38479:SF2">
    <property type="entry name" value="WINGED HELIX DNA-BINDING DOMAIN-CONTAINING PROTEIN"/>
    <property type="match status" value="1"/>
</dbReference>
<sequence length="369" mass="40575">MSEPVVITAAQARAWILTKQGLAGPAVSRPNDVVGRVFAVQTQYASSLPVAVAARGATIRPNWDCRALARGEIVKTWSVRSTLHAHLPDDYALMLEALGAAKRENFLRWMHGQNGLGRAEVERLEGHMLDALERGPLTREALHARVPEFREFEMTGWGGDVMGLAYQGRLRLLTPVRGPTLFQRCEPPAQTRDVFSARVELLRRYLLAYGPATLADFLYWSGLKAGETTRVLATLAPELREVQVEGLRGTRWVVASDEPPNDRARFSSRLLAKFDPLVMSYRDRRLFLSDSAAPKVFRKAGQVEATVLQRGRLVATWRLEKAGAKGATIRISPLRAGGRLDIAALAPAAQRLGKTLGLASVTLNLARTG</sequence>
<dbReference type="Proteomes" id="UP000727962">
    <property type="component" value="Unassembled WGS sequence"/>
</dbReference>
<evidence type="ECO:0000313" key="1">
    <source>
        <dbReference type="EMBL" id="MBI1756892.1"/>
    </source>
</evidence>
<dbReference type="AlphaFoldDB" id="A0A931LWD4"/>